<evidence type="ECO:0000256" key="1">
    <source>
        <dbReference type="ARBA" id="ARBA00004141"/>
    </source>
</evidence>
<dbReference type="InterPro" id="IPR011701">
    <property type="entry name" value="MFS"/>
</dbReference>
<evidence type="ECO:0008006" key="8">
    <source>
        <dbReference type="Google" id="ProtNLM"/>
    </source>
</evidence>
<gene>
    <name evidence="6" type="ORF">G9C98_003873</name>
</gene>
<dbReference type="GO" id="GO:0022857">
    <property type="term" value="F:transmembrane transporter activity"/>
    <property type="evidence" value="ECO:0007669"/>
    <property type="project" value="InterPro"/>
</dbReference>
<organism evidence="6 7">
    <name type="scientific">Cotesia typhae</name>
    <dbReference type="NCBI Taxonomy" id="2053667"/>
    <lineage>
        <taxon>Eukaryota</taxon>
        <taxon>Metazoa</taxon>
        <taxon>Ecdysozoa</taxon>
        <taxon>Arthropoda</taxon>
        <taxon>Hexapoda</taxon>
        <taxon>Insecta</taxon>
        <taxon>Pterygota</taxon>
        <taxon>Neoptera</taxon>
        <taxon>Endopterygota</taxon>
        <taxon>Hymenoptera</taxon>
        <taxon>Apocrita</taxon>
        <taxon>Ichneumonoidea</taxon>
        <taxon>Braconidae</taxon>
        <taxon>Microgastrinae</taxon>
        <taxon>Cotesia</taxon>
    </lineage>
</organism>
<reference evidence="6" key="2">
    <citation type="submission" date="2021-04" db="EMBL/GenBank/DDBJ databases">
        <title>Genome-wide patterns of bracovirus chromosomal integration into multiple host tissues during parasitism.</title>
        <authorList>
            <person name="Chebbi M.A.C."/>
        </authorList>
    </citation>
    <scope>NUCLEOTIDE SEQUENCE</scope>
    <source>
        <tissue evidence="6">Whole body</tissue>
    </source>
</reference>
<evidence type="ECO:0000313" key="7">
    <source>
        <dbReference type="Proteomes" id="UP000729913"/>
    </source>
</evidence>
<keyword evidence="7" id="KW-1185">Reference proteome</keyword>
<keyword evidence="4 5" id="KW-0472">Membrane</keyword>
<comment type="caution">
    <text evidence="6">The sequence shown here is derived from an EMBL/GenBank/DDBJ whole genome shotgun (WGS) entry which is preliminary data.</text>
</comment>
<evidence type="ECO:0000256" key="5">
    <source>
        <dbReference type="SAM" id="Phobius"/>
    </source>
</evidence>
<sequence length="85" mass="9415">MIKKAEFEWDSKIQGYILSSFFYGYVSTQLLGGWLSARIEGKIVFGVGLGVTALLTLVTPPLTRVSAYILIGLRVVEGIFEVSYH</sequence>
<evidence type="ECO:0000256" key="2">
    <source>
        <dbReference type="ARBA" id="ARBA00022692"/>
    </source>
</evidence>
<dbReference type="GO" id="GO:0006820">
    <property type="term" value="P:monoatomic anion transport"/>
    <property type="evidence" value="ECO:0007669"/>
    <property type="project" value="TreeGrafter"/>
</dbReference>
<dbReference type="AlphaFoldDB" id="A0A8J5QRE7"/>
<protein>
    <recommendedName>
        <fullName evidence="8">Major facilitator superfamily (MFS) profile domain-containing protein</fullName>
    </recommendedName>
</protein>
<dbReference type="OrthoDB" id="2985014at2759"/>
<keyword evidence="3 5" id="KW-1133">Transmembrane helix</keyword>
<evidence type="ECO:0000313" key="6">
    <source>
        <dbReference type="EMBL" id="KAG8036551.1"/>
    </source>
</evidence>
<reference evidence="6" key="1">
    <citation type="submission" date="2020-03" db="EMBL/GenBank/DDBJ databases">
        <authorList>
            <person name="Chebbi M.A."/>
            <person name="Drezen J.M."/>
        </authorList>
    </citation>
    <scope>NUCLEOTIDE SEQUENCE</scope>
    <source>
        <tissue evidence="6">Whole body</tissue>
    </source>
</reference>
<dbReference type="GO" id="GO:0016020">
    <property type="term" value="C:membrane"/>
    <property type="evidence" value="ECO:0007669"/>
    <property type="project" value="UniProtKB-SubCell"/>
</dbReference>
<name>A0A8J5QRE7_9HYME</name>
<dbReference type="InterPro" id="IPR050382">
    <property type="entry name" value="MFS_Na/Anion_cotransporter"/>
</dbReference>
<accession>A0A8J5QRE7</accession>
<dbReference type="Pfam" id="PF07690">
    <property type="entry name" value="MFS_1"/>
    <property type="match status" value="1"/>
</dbReference>
<dbReference type="PANTHER" id="PTHR11662:SF455">
    <property type="entry name" value="GH23975P"/>
    <property type="match status" value="1"/>
</dbReference>
<evidence type="ECO:0000256" key="3">
    <source>
        <dbReference type="ARBA" id="ARBA00022989"/>
    </source>
</evidence>
<evidence type="ECO:0000256" key="4">
    <source>
        <dbReference type="ARBA" id="ARBA00023136"/>
    </source>
</evidence>
<proteinExistence type="predicted"/>
<feature type="transmembrane region" description="Helical" evidence="5">
    <location>
        <begin position="43"/>
        <end position="59"/>
    </location>
</feature>
<dbReference type="EMBL" id="JAAOIC020000048">
    <property type="protein sequence ID" value="KAG8036551.1"/>
    <property type="molecule type" value="Genomic_DNA"/>
</dbReference>
<keyword evidence="2 5" id="KW-0812">Transmembrane</keyword>
<feature type="transmembrane region" description="Helical" evidence="5">
    <location>
        <begin position="13"/>
        <end position="31"/>
    </location>
</feature>
<dbReference type="PANTHER" id="PTHR11662">
    <property type="entry name" value="SOLUTE CARRIER FAMILY 17"/>
    <property type="match status" value="1"/>
</dbReference>
<dbReference type="Proteomes" id="UP000729913">
    <property type="component" value="Unassembled WGS sequence"/>
</dbReference>
<comment type="subcellular location">
    <subcellularLocation>
        <location evidence="1">Membrane</location>
        <topology evidence="1">Multi-pass membrane protein</topology>
    </subcellularLocation>
</comment>